<accession>A0AA37IYP0</accession>
<dbReference type="PANTHER" id="PTHR35864">
    <property type="entry name" value="ZINC METALLOPROTEASE MJ0611-RELATED"/>
    <property type="match status" value="1"/>
</dbReference>
<keyword evidence="6 13" id="KW-0812">Transmembrane</keyword>
<keyword evidence="10 13" id="KW-1133">Transmembrane helix</keyword>
<evidence type="ECO:0000313" key="16">
    <source>
        <dbReference type="Proteomes" id="UP001055185"/>
    </source>
</evidence>
<name>A0AA37IYP0_9FIRM</name>
<evidence type="ECO:0000313" key="15">
    <source>
        <dbReference type="EMBL" id="GJN64017.1"/>
    </source>
</evidence>
<evidence type="ECO:0000256" key="2">
    <source>
        <dbReference type="ARBA" id="ARBA00004651"/>
    </source>
</evidence>
<dbReference type="GO" id="GO:0006508">
    <property type="term" value="P:proteolysis"/>
    <property type="evidence" value="ECO:0007669"/>
    <property type="project" value="UniProtKB-KW"/>
</dbReference>
<evidence type="ECO:0000256" key="8">
    <source>
        <dbReference type="ARBA" id="ARBA00022801"/>
    </source>
</evidence>
<dbReference type="Proteomes" id="UP001055185">
    <property type="component" value="Unassembled WGS sequence"/>
</dbReference>
<keyword evidence="5" id="KW-0645">Protease</keyword>
<keyword evidence="8" id="KW-0378">Hydrolase</keyword>
<evidence type="ECO:0000256" key="7">
    <source>
        <dbReference type="ARBA" id="ARBA00022723"/>
    </source>
</evidence>
<comment type="caution">
    <text evidence="15">The sequence shown here is derived from an EMBL/GenBank/DDBJ whole genome shotgun (WGS) entry which is preliminary data.</text>
</comment>
<evidence type="ECO:0000256" key="13">
    <source>
        <dbReference type="SAM" id="Phobius"/>
    </source>
</evidence>
<evidence type="ECO:0000256" key="1">
    <source>
        <dbReference type="ARBA" id="ARBA00001947"/>
    </source>
</evidence>
<feature type="transmembrane region" description="Helical" evidence="13">
    <location>
        <begin position="166"/>
        <end position="185"/>
    </location>
</feature>
<evidence type="ECO:0000256" key="5">
    <source>
        <dbReference type="ARBA" id="ARBA00022670"/>
    </source>
</evidence>
<dbReference type="RefSeq" id="WP_238316254.1">
    <property type="nucleotide sequence ID" value="NZ_BQKV01000026.1"/>
</dbReference>
<evidence type="ECO:0000256" key="6">
    <source>
        <dbReference type="ARBA" id="ARBA00022692"/>
    </source>
</evidence>
<dbReference type="InterPro" id="IPR044537">
    <property type="entry name" value="Rip2-like"/>
</dbReference>
<keyword evidence="7" id="KW-0479">Metal-binding</keyword>
<dbReference type="AlphaFoldDB" id="A0AA37IYP0"/>
<keyword evidence="4" id="KW-1003">Cell membrane</keyword>
<keyword evidence="9" id="KW-0862">Zinc</keyword>
<evidence type="ECO:0000256" key="12">
    <source>
        <dbReference type="ARBA" id="ARBA00023136"/>
    </source>
</evidence>
<dbReference type="CDD" id="cd06158">
    <property type="entry name" value="S2P-M50_like_1"/>
    <property type="match status" value="1"/>
</dbReference>
<comment type="cofactor">
    <cofactor evidence="1">
        <name>Zn(2+)</name>
        <dbReference type="ChEBI" id="CHEBI:29105"/>
    </cofactor>
</comment>
<dbReference type="EMBL" id="BQKV01000026">
    <property type="protein sequence ID" value="GJN64017.1"/>
    <property type="molecule type" value="Genomic_DNA"/>
</dbReference>
<reference evidence="15" key="1">
    <citation type="journal article" date="2022" name="Int. J. Syst. Evol. Microbiol.">
        <title>Genome-based, phenotypic and chemotaxonomic classification of Faecalibacterium strains: proposal of three novel species Faecalibacterium duncaniae sp. nov., Faecalibacterium hattorii sp. nov. and Faecalibacterium gallinarum sp. nov. .</title>
        <authorList>
            <person name="Sakamoto M."/>
            <person name="Sakurai N."/>
            <person name="Tanno H."/>
            <person name="Iino T."/>
            <person name="Ohkuma M."/>
            <person name="Endo A."/>
        </authorList>
    </citation>
    <scope>NUCLEOTIDE SEQUENCE</scope>
    <source>
        <strain evidence="15">JCM 17207</strain>
    </source>
</reference>
<dbReference type="InterPro" id="IPR008915">
    <property type="entry name" value="Peptidase_M50"/>
</dbReference>
<evidence type="ECO:0000256" key="4">
    <source>
        <dbReference type="ARBA" id="ARBA00022475"/>
    </source>
</evidence>
<dbReference type="Pfam" id="PF02163">
    <property type="entry name" value="Peptidase_M50"/>
    <property type="match status" value="1"/>
</dbReference>
<dbReference type="PANTHER" id="PTHR35864:SF1">
    <property type="entry name" value="ZINC METALLOPROTEASE YWHC-RELATED"/>
    <property type="match status" value="1"/>
</dbReference>
<feature type="transmembrane region" description="Helical" evidence="13">
    <location>
        <begin position="49"/>
        <end position="68"/>
    </location>
</feature>
<evidence type="ECO:0000256" key="11">
    <source>
        <dbReference type="ARBA" id="ARBA00023049"/>
    </source>
</evidence>
<feature type="domain" description="Peptidase M50" evidence="14">
    <location>
        <begin position="120"/>
        <end position="180"/>
    </location>
</feature>
<feature type="transmembrane region" description="Helical" evidence="13">
    <location>
        <begin position="89"/>
        <end position="110"/>
    </location>
</feature>
<sequence length="222" mass="24836">MTSVGMYYFVRLLVTLAAIPCHEAGHALASWLLGDATAKEHGRLSLNPFAHFDLLGTVCMVVAGIGWAKPVPTDPRRFKNPKVGMALTALAGPVANLLMAYLSMAIWKVMYYWAPVNNATLFIAYFLEYMVLMNVGLAVFNLLPIPPLDGSRVALVLLPRRLYFGVMRYEQTILVVLLAMVWFGVFDTPLAWMNNQVWQWMGFATSYIDRLAYSVYAVMVSV</sequence>
<comment type="subcellular location">
    <subcellularLocation>
        <location evidence="2">Cell membrane</location>
        <topology evidence="2">Multi-pass membrane protein</topology>
    </subcellularLocation>
</comment>
<gene>
    <name evidence="15" type="ORF">JCM17207_06420</name>
</gene>
<comment type="similarity">
    <text evidence="3">Belongs to the peptidase M50B family.</text>
</comment>
<keyword evidence="11" id="KW-0482">Metalloprotease</keyword>
<keyword evidence="16" id="KW-1185">Reference proteome</keyword>
<evidence type="ECO:0000256" key="9">
    <source>
        <dbReference type="ARBA" id="ARBA00022833"/>
    </source>
</evidence>
<dbReference type="InterPro" id="IPR052348">
    <property type="entry name" value="Metallopeptidase_M50B"/>
</dbReference>
<organism evidence="15 16">
    <name type="scientific">Faecalibacterium gallinarum</name>
    <dbReference type="NCBI Taxonomy" id="2903556"/>
    <lineage>
        <taxon>Bacteria</taxon>
        <taxon>Bacillati</taxon>
        <taxon>Bacillota</taxon>
        <taxon>Clostridia</taxon>
        <taxon>Eubacteriales</taxon>
        <taxon>Oscillospiraceae</taxon>
        <taxon>Faecalibacterium</taxon>
    </lineage>
</organism>
<keyword evidence="12 13" id="KW-0472">Membrane</keyword>
<dbReference type="GO" id="GO:0005886">
    <property type="term" value="C:plasma membrane"/>
    <property type="evidence" value="ECO:0007669"/>
    <property type="project" value="UniProtKB-SubCell"/>
</dbReference>
<evidence type="ECO:0000256" key="10">
    <source>
        <dbReference type="ARBA" id="ARBA00022989"/>
    </source>
</evidence>
<evidence type="ECO:0000256" key="3">
    <source>
        <dbReference type="ARBA" id="ARBA00007931"/>
    </source>
</evidence>
<dbReference type="GO" id="GO:0046872">
    <property type="term" value="F:metal ion binding"/>
    <property type="evidence" value="ECO:0007669"/>
    <property type="project" value="UniProtKB-KW"/>
</dbReference>
<protein>
    <submittedName>
        <fullName evidence="15">Peptidase</fullName>
    </submittedName>
</protein>
<dbReference type="GO" id="GO:0008237">
    <property type="term" value="F:metallopeptidase activity"/>
    <property type="evidence" value="ECO:0007669"/>
    <property type="project" value="UniProtKB-KW"/>
</dbReference>
<evidence type="ECO:0000259" key="14">
    <source>
        <dbReference type="Pfam" id="PF02163"/>
    </source>
</evidence>
<proteinExistence type="inferred from homology"/>
<feature type="transmembrane region" description="Helical" evidence="13">
    <location>
        <begin position="122"/>
        <end position="145"/>
    </location>
</feature>